<sequence length="191" mass="21220">MTKALNKRCSSTVVPGNDAKNLMVYLMRDTRFSMSVLDVQAQAVGKRIFKSNGLEGTWKVSSLLIHTNIAPQSPNQTNDLRLINVHIMDKMRSRSPFSLSFVLILFLHDVGCSPMHDRVTGFPLLLSRIFHHFHVDFSDRAPPNPARGDPAVVTNPPREYAESTSKYGGDDAAPARDAHLPLAALLIECRI</sequence>
<organism evidence="1 2">
    <name type="scientific">Catharanthus roseus</name>
    <name type="common">Madagascar periwinkle</name>
    <name type="synonym">Vinca rosea</name>
    <dbReference type="NCBI Taxonomy" id="4058"/>
    <lineage>
        <taxon>Eukaryota</taxon>
        <taxon>Viridiplantae</taxon>
        <taxon>Streptophyta</taxon>
        <taxon>Embryophyta</taxon>
        <taxon>Tracheophyta</taxon>
        <taxon>Spermatophyta</taxon>
        <taxon>Magnoliopsida</taxon>
        <taxon>eudicotyledons</taxon>
        <taxon>Gunneridae</taxon>
        <taxon>Pentapetalae</taxon>
        <taxon>asterids</taxon>
        <taxon>lamiids</taxon>
        <taxon>Gentianales</taxon>
        <taxon>Apocynaceae</taxon>
        <taxon>Rauvolfioideae</taxon>
        <taxon>Vinceae</taxon>
        <taxon>Catharanthinae</taxon>
        <taxon>Catharanthus</taxon>
    </lineage>
</organism>
<gene>
    <name evidence="1" type="ORF">M9H77_02693</name>
</gene>
<protein>
    <submittedName>
        <fullName evidence="1">Uncharacterized protein</fullName>
    </submittedName>
</protein>
<dbReference type="EMBL" id="CM044701">
    <property type="protein sequence ID" value="KAI5681465.1"/>
    <property type="molecule type" value="Genomic_DNA"/>
</dbReference>
<reference evidence="2" key="1">
    <citation type="journal article" date="2023" name="Nat. Plants">
        <title>Single-cell RNA sequencing provides a high-resolution roadmap for understanding the multicellular compartmentation of specialized metabolism.</title>
        <authorList>
            <person name="Sun S."/>
            <person name="Shen X."/>
            <person name="Li Y."/>
            <person name="Li Y."/>
            <person name="Wang S."/>
            <person name="Li R."/>
            <person name="Zhang H."/>
            <person name="Shen G."/>
            <person name="Guo B."/>
            <person name="Wei J."/>
            <person name="Xu J."/>
            <person name="St-Pierre B."/>
            <person name="Chen S."/>
            <person name="Sun C."/>
        </authorList>
    </citation>
    <scope>NUCLEOTIDE SEQUENCE [LARGE SCALE GENOMIC DNA]</scope>
</reference>
<evidence type="ECO:0000313" key="1">
    <source>
        <dbReference type="EMBL" id="KAI5681465.1"/>
    </source>
</evidence>
<proteinExistence type="predicted"/>
<dbReference type="Proteomes" id="UP001060085">
    <property type="component" value="Linkage Group LG01"/>
</dbReference>
<name>A0ACC0C991_CATRO</name>
<comment type="caution">
    <text evidence="1">The sequence shown here is derived from an EMBL/GenBank/DDBJ whole genome shotgun (WGS) entry which is preliminary data.</text>
</comment>
<evidence type="ECO:0000313" key="2">
    <source>
        <dbReference type="Proteomes" id="UP001060085"/>
    </source>
</evidence>
<keyword evidence="2" id="KW-1185">Reference proteome</keyword>
<accession>A0ACC0C991</accession>